<dbReference type="Proteomes" id="UP000075420">
    <property type="component" value="Unassembled WGS sequence"/>
</dbReference>
<evidence type="ECO:0000313" key="4">
    <source>
        <dbReference type="Proteomes" id="UP000075420"/>
    </source>
</evidence>
<dbReference type="GO" id="GO:0042586">
    <property type="term" value="F:peptide deformylase activity"/>
    <property type="evidence" value="ECO:0007669"/>
    <property type="project" value="UniProtKB-UniRule"/>
</dbReference>
<dbReference type="InterPro" id="IPR023635">
    <property type="entry name" value="Peptide_deformylase"/>
</dbReference>
<accession>A0A150PBY4</accession>
<keyword evidence="2" id="KW-0479">Metal-binding</keyword>
<reference evidence="3 4" key="1">
    <citation type="submission" date="2014-02" db="EMBL/GenBank/DDBJ databases">
        <title>The small core and large imbalanced accessory genome model reveals a collaborative survival strategy of Sorangium cellulosum strains in nature.</title>
        <authorList>
            <person name="Han K."/>
            <person name="Peng R."/>
            <person name="Blom J."/>
            <person name="Li Y.-Z."/>
        </authorList>
    </citation>
    <scope>NUCLEOTIDE SEQUENCE [LARGE SCALE GENOMIC DNA]</scope>
    <source>
        <strain evidence="3 4">So0157-25</strain>
    </source>
</reference>
<dbReference type="Gene3D" id="3.90.45.10">
    <property type="entry name" value="Peptide deformylase"/>
    <property type="match status" value="1"/>
</dbReference>
<dbReference type="PANTHER" id="PTHR10458:SF22">
    <property type="entry name" value="PEPTIDE DEFORMYLASE"/>
    <property type="match status" value="1"/>
</dbReference>
<comment type="cofactor">
    <cofactor evidence="2">
        <name>Fe(2+)</name>
        <dbReference type="ChEBI" id="CHEBI:29033"/>
    </cofactor>
    <text evidence="2">Binds 1 Fe(2+) ion.</text>
</comment>
<dbReference type="PIRSF" id="PIRSF004749">
    <property type="entry name" value="Pep_def"/>
    <property type="match status" value="1"/>
</dbReference>
<evidence type="ECO:0000313" key="3">
    <source>
        <dbReference type="EMBL" id="KYF53177.1"/>
    </source>
</evidence>
<comment type="function">
    <text evidence="2">Removes the formyl group from the N-terminal Met of newly synthesized proteins. Requires at least a dipeptide for an efficient rate of reaction. N-terminal L-methionine is a prerequisite for activity but the enzyme has broad specificity at other positions.</text>
</comment>
<dbReference type="Pfam" id="PF01327">
    <property type="entry name" value="Pep_deformylase"/>
    <property type="match status" value="1"/>
</dbReference>
<sequence length="170" mass="18616">MAIRTILHYPDPRLRQKAQPVGDITPEIAKLIDDMAETMYAAPGVGLAATQIGEPHRIFLVDIAADNEPSNLLVFINPEIVRQEGQQTGPEGCLSFPGISEDIKRAERVTVRARGRDGATFEIAADGLLAVAIQHELDHLDGVLMIDRMGTLKKRIVQRKMQKRGAEAAS</sequence>
<feature type="binding site" evidence="2">
    <location>
        <position position="139"/>
    </location>
    <ligand>
        <name>Fe cation</name>
        <dbReference type="ChEBI" id="CHEBI:24875"/>
    </ligand>
</feature>
<dbReference type="InterPro" id="IPR036821">
    <property type="entry name" value="Peptide_deformylase_sf"/>
</dbReference>
<evidence type="ECO:0000256" key="1">
    <source>
        <dbReference type="ARBA" id="ARBA00010759"/>
    </source>
</evidence>
<keyword evidence="2" id="KW-0378">Hydrolase</keyword>
<dbReference type="SUPFAM" id="SSF56420">
    <property type="entry name" value="Peptide deformylase"/>
    <property type="match status" value="1"/>
</dbReference>
<comment type="caution">
    <text evidence="3">The sequence shown here is derived from an EMBL/GenBank/DDBJ whole genome shotgun (WGS) entry which is preliminary data.</text>
</comment>
<comment type="similarity">
    <text evidence="1 2">Belongs to the polypeptide deformylase family.</text>
</comment>
<name>A0A150PBY4_SORCE</name>
<comment type="catalytic activity">
    <reaction evidence="2">
        <text>N-terminal N-formyl-L-methionyl-[peptide] + H2O = N-terminal L-methionyl-[peptide] + formate</text>
        <dbReference type="Rhea" id="RHEA:24420"/>
        <dbReference type="Rhea" id="RHEA-COMP:10639"/>
        <dbReference type="Rhea" id="RHEA-COMP:10640"/>
        <dbReference type="ChEBI" id="CHEBI:15377"/>
        <dbReference type="ChEBI" id="CHEBI:15740"/>
        <dbReference type="ChEBI" id="CHEBI:49298"/>
        <dbReference type="ChEBI" id="CHEBI:64731"/>
        <dbReference type="EC" id="3.5.1.88"/>
    </reaction>
</comment>
<dbReference type="GO" id="GO:0046872">
    <property type="term" value="F:metal ion binding"/>
    <property type="evidence" value="ECO:0007669"/>
    <property type="project" value="UniProtKB-KW"/>
</dbReference>
<keyword evidence="2" id="KW-0408">Iron</keyword>
<dbReference type="PANTHER" id="PTHR10458">
    <property type="entry name" value="PEPTIDE DEFORMYLASE"/>
    <property type="match status" value="1"/>
</dbReference>
<organism evidence="3 4">
    <name type="scientific">Sorangium cellulosum</name>
    <name type="common">Polyangium cellulosum</name>
    <dbReference type="NCBI Taxonomy" id="56"/>
    <lineage>
        <taxon>Bacteria</taxon>
        <taxon>Pseudomonadati</taxon>
        <taxon>Myxococcota</taxon>
        <taxon>Polyangia</taxon>
        <taxon>Polyangiales</taxon>
        <taxon>Polyangiaceae</taxon>
        <taxon>Sorangium</taxon>
    </lineage>
</organism>
<protein>
    <recommendedName>
        <fullName evidence="2">Peptide deformylase</fullName>
        <shortName evidence="2">PDF</shortName>
        <ecNumber evidence="2">3.5.1.88</ecNumber>
    </recommendedName>
    <alternativeName>
        <fullName evidence="2">Polypeptide deformylase</fullName>
    </alternativeName>
</protein>
<feature type="binding site" evidence="2">
    <location>
        <position position="135"/>
    </location>
    <ligand>
        <name>Fe cation</name>
        <dbReference type="ChEBI" id="CHEBI:24875"/>
    </ligand>
</feature>
<dbReference type="NCBIfam" id="TIGR00079">
    <property type="entry name" value="pept_deformyl"/>
    <property type="match status" value="1"/>
</dbReference>
<feature type="active site" evidence="2">
    <location>
        <position position="136"/>
    </location>
</feature>
<gene>
    <name evidence="2" type="primary">def</name>
    <name evidence="3" type="ORF">BE08_14830</name>
</gene>
<proteinExistence type="inferred from homology"/>
<dbReference type="EC" id="3.5.1.88" evidence="2"/>
<dbReference type="GO" id="GO:0006412">
    <property type="term" value="P:translation"/>
    <property type="evidence" value="ECO:0007669"/>
    <property type="project" value="UniProtKB-UniRule"/>
</dbReference>
<dbReference type="HAMAP" id="MF_00163">
    <property type="entry name" value="Pep_deformylase"/>
    <property type="match status" value="1"/>
</dbReference>
<feature type="binding site" evidence="2">
    <location>
        <position position="93"/>
    </location>
    <ligand>
        <name>Fe cation</name>
        <dbReference type="ChEBI" id="CHEBI:24875"/>
    </ligand>
</feature>
<dbReference type="PRINTS" id="PR01576">
    <property type="entry name" value="PDEFORMYLASE"/>
</dbReference>
<keyword evidence="2" id="KW-0648">Protein biosynthesis</keyword>
<evidence type="ECO:0000256" key="2">
    <source>
        <dbReference type="HAMAP-Rule" id="MF_00163"/>
    </source>
</evidence>
<dbReference type="CDD" id="cd00487">
    <property type="entry name" value="Pep_deformylase"/>
    <property type="match status" value="1"/>
</dbReference>
<dbReference type="AlphaFoldDB" id="A0A150PBY4"/>
<dbReference type="NCBIfam" id="NF001159">
    <property type="entry name" value="PRK00150.1-3"/>
    <property type="match status" value="1"/>
</dbReference>
<dbReference type="EMBL" id="JELY01002245">
    <property type="protein sequence ID" value="KYF53177.1"/>
    <property type="molecule type" value="Genomic_DNA"/>
</dbReference>